<feature type="transmembrane region" description="Helical" evidence="1">
    <location>
        <begin position="38"/>
        <end position="56"/>
    </location>
</feature>
<evidence type="ECO:0000313" key="4">
    <source>
        <dbReference type="EMBL" id="KWV46324.1"/>
    </source>
</evidence>
<reference evidence="4 5" key="1">
    <citation type="submission" date="2015-11" db="EMBL/GenBank/DDBJ databases">
        <title>Draft Genome Sequence of the Strain BR 10423 (Rhizobium sp.) isolated from nodules of Mimosa pudica.</title>
        <authorList>
            <person name="Barauna A.C."/>
            <person name="Zilli J.E."/>
            <person name="Simoes-Araujo J.L."/>
            <person name="Reis V.M."/>
            <person name="James E.K."/>
            <person name="Reis F.B.Jr."/>
            <person name="Rouws L.F."/>
            <person name="Passos S.R."/>
            <person name="Gois S.R."/>
        </authorList>
    </citation>
    <scope>NUCLEOTIDE SEQUENCE [LARGE SCALE GENOMIC DNA]</scope>
    <source>
        <strain evidence="4 5">BR10423</strain>
    </source>
</reference>
<gene>
    <name evidence="4" type="ORF">AS026_15360</name>
</gene>
<feature type="transmembrane region" description="Helical" evidence="1">
    <location>
        <begin position="176"/>
        <end position="196"/>
    </location>
</feature>
<dbReference type="InterPro" id="IPR049177">
    <property type="entry name" value="MgtC_SapB_SrpB_YhiD_N"/>
</dbReference>
<dbReference type="PANTHER" id="PTHR39084">
    <property type="entry name" value="MEMBRANE PROTEIN-RELATED"/>
    <property type="match status" value="1"/>
</dbReference>
<evidence type="ECO:0000259" key="3">
    <source>
        <dbReference type="Pfam" id="PF13194"/>
    </source>
</evidence>
<protein>
    <submittedName>
        <fullName evidence="4">Uncharacterized protein</fullName>
    </submittedName>
</protein>
<dbReference type="OrthoDB" id="9813718at2"/>
<feature type="transmembrane region" description="Helical" evidence="1">
    <location>
        <begin position="237"/>
        <end position="257"/>
    </location>
</feature>
<dbReference type="Proteomes" id="UP000068164">
    <property type="component" value="Unassembled WGS sequence"/>
</dbReference>
<evidence type="ECO:0000313" key="5">
    <source>
        <dbReference type="Proteomes" id="UP000068164"/>
    </source>
</evidence>
<proteinExistence type="predicted"/>
<organism evidence="4 5">
    <name type="scientific">Rhizobium altiplani</name>
    <dbReference type="NCBI Taxonomy" id="1864509"/>
    <lineage>
        <taxon>Bacteria</taxon>
        <taxon>Pseudomonadati</taxon>
        <taxon>Pseudomonadota</taxon>
        <taxon>Alphaproteobacteria</taxon>
        <taxon>Hyphomicrobiales</taxon>
        <taxon>Rhizobiaceae</taxon>
        <taxon>Rhizobium/Agrobacterium group</taxon>
        <taxon>Rhizobium</taxon>
    </lineage>
</organism>
<sequence>MEHIEVFRRLGVALAIGLLVGVERGWQERDIRAGGRAAGIRTFGLTGFLGGIAGTLQAMTGPFLPATIAVLLGAIYIAGKWQETKENEDYSITSVVAALVVFGLGFLAAVGDIVTAAAGGVATTVILAARHSLHGFLRGLTWVELRSALVLLAMTVIALPLLPNRALDPWGALNPYSLWLLTITIAALSFAGYAAIRLMGPGRGVLLAGAAGGLVSSTALTLSFARYSAQAPEGARHLAAGAGIAGALSFARVLVIASALSFTLLAPLAAALVPAIIGFLAAALFSVWRSETATKAPEIDLKNPFELTTVISFALLLGLISLVSKIAIEYVGPSALFVVAAISGLVDVDAITLSTARLAGSTIDVIGAADVILIAVAVNAVTKVVLAFTAGRREYAMALGLASVVAVALGAIGYFAARSFLPA</sequence>
<evidence type="ECO:0000256" key="1">
    <source>
        <dbReference type="SAM" id="Phobius"/>
    </source>
</evidence>
<feature type="domain" description="DUF4010" evidence="3">
    <location>
        <begin position="183"/>
        <end position="391"/>
    </location>
</feature>
<feature type="transmembrane region" description="Helical" evidence="1">
    <location>
        <begin position="116"/>
        <end position="133"/>
    </location>
</feature>
<feature type="transmembrane region" description="Helical" evidence="1">
    <location>
        <begin position="62"/>
        <end position="78"/>
    </location>
</feature>
<feature type="domain" description="MgtC/SapB/SrpB/YhiD N-terminal" evidence="2">
    <location>
        <begin position="10"/>
        <end position="135"/>
    </location>
</feature>
<feature type="transmembrane region" description="Helical" evidence="1">
    <location>
        <begin position="365"/>
        <end position="388"/>
    </location>
</feature>
<dbReference type="Pfam" id="PF02308">
    <property type="entry name" value="MgtC"/>
    <property type="match status" value="1"/>
</dbReference>
<keyword evidence="1" id="KW-0812">Transmembrane</keyword>
<feature type="transmembrane region" description="Helical" evidence="1">
    <location>
        <begin position="90"/>
        <end position="110"/>
    </location>
</feature>
<feature type="transmembrane region" description="Helical" evidence="1">
    <location>
        <begin position="335"/>
        <end position="359"/>
    </location>
</feature>
<dbReference type="RefSeq" id="WP_062372913.1">
    <property type="nucleotide sequence ID" value="NZ_LNCD01000107.1"/>
</dbReference>
<feature type="transmembrane region" description="Helical" evidence="1">
    <location>
        <begin position="307"/>
        <end position="328"/>
    </location>
</feature>
<comment type="caution">
    <text evidence="4">The sequence shown here is derived from an EMBL/GenBank/DDBJ whole genome shotgun (WGS) entry which is preliminary data.</text>
</comment>
<dbReference type="AlphaFoldDB" id="A0A120FHQ8"/>
<dbReference type="EMBL" id="LNCD01000107">
    <property type="protein sequence ID" value="KWV46324.1"/>
    <property type="molecule type" value="Genomic_DNA"/>
</dbReference>
<feature type="transmembrane region" description="Helical" evidence="1">
    <location>
        <begin position="205"/>
        <end position="225"/>
    </location>
</feature>
<keyword evidence="5" id="KW-1185">Reference proteome</keyword>
<evidence type="ECO:0000259" key="2">
    <source>
        <dbReference type="Pfam" id="PF02308"/>
    </source>
</evidence>
<accession>A0A120FHQ8</accession>
<dbReference type="InterPro" id="IPR025105">
    <property type="entry name" value="DUF4010"/>
</dbReference>
<dbReference type="Pfam" id="PF13194">
    <property type="entry name" value="DUF4010"/>
    <property type="match status" value="1"/>
</dbReference>
<feature type="transmembrane region" description="Helical" evidence="1">
    <location>
        <begin position="145"/>
        <end position="164"/>
    </location>
</feature>
<dbReference type="PANTHER" id="PTHR39084:SF1">
    <property type="entry name" value="DUF4010 DOMAIN-CONTAINING PROTEIN"/>
    <property type="match status" value="1"/>
</dbReference>
<feature type="transmembrane region" description="Helical" evidence="1">
    <location>
        <begin position="264"/>
        <end position="287"/>
    </location>
</feature>
<feature type="transmembrane region" description="Helical" evidence="1">
    <location>
        <begin position="395"/>
        <end position="417"/>
    </location>
</feature>
<keyword evidence="1" id="KW-1133">Transmembrane helix</keyword>
<name>A0A120FHQ8_9HYPH</name>
<keyword evidence="1" id="KW-0472">Membrane</keyword>